<dbReference type="CDD" id="cd22677">
    <property type="entry name" value="FHA_Kanadaptin"/>
    <property type="match status" value="1"/>
</dbReference>
<keyword evidence="8" id="KW-1185">Reference proteome</keyword>
<reference evidence="6 8" key="2">
    <citation type="submission" date="2018-11" db="EMBL/GenBank/DDBJ databases">
        <authorList>
            <consortium name="Pathogen Informatics"/>
        </authorList>
    </citation>
    <scope>NUCLEOTIDE SEQUENCE [LARGE SCALE GENOMIC DNA]</scope>
</reference>
<keyword evidence="2" id="KW-0175">Coiled coil</keyword>
<evidence type="ECO:0000259" key="5">
    <source>
        <dbReference type="PROSITE" id="PS50137"/>
    </source>
</evidence>
<proteinExistence type="predicted"/>
<feature type="domain" description="DRBM" evidence="5">
    <location>
        <begin position="207"/>
        <end position="280"/>
    </location>
</feature>
<dbReference type="STRING" id="318479.A0A0N4U1Y8"/>
<dbReference type="InterPro" id="IPR000253">
    <property type="entry name" value="FHA_dom"/>
</dbReference>
<dbReference type="PANTHER" id="PTHR23308">
    <property type="entry name" value="NUCLEAR INHIBITOR OF PROTEIN PHOSPHATASE-1"/>
    <property type="match status" value="1"/>
</dbReference>
<accession>A0A0N4U1Y8</accession>
<dbReference type="InterPro" id="IPR008984">
    <property type="entry name" value="SMAD_FHA_dom_sf"/>
</dbReference>
<dbReference type="Gene3D" id="2.60.200.20">
    <property type="match status" value="1"/>
</dbReference>
<gene>
    <name evidence="6" type="ORF">DME_LOCUS5015</name>
</gene>
<evidence type="ECO:0000313" key="9">
    <source>
        <dbReference type="WBParaSite" id="DME_0000065501-mRNA-1"/>
    </source>
</evidence>
<feature type="region of interest" description="Disordered" evidence="3">
    <location>
        <begin position="158"/>
        <end position="179"/>
    </location>
</feature>
<dbReference type="SMART" id="SM00240">
    <property type="entry name" value="FHA"/>
    <property type="match status" value="1"/>
</dbReference>
<dbReference type="AlphaFoldDB" id="A0A0N4U1Y8"/>
<dbReference type="PROSITE" id="PS50137">
    <property type="entry name" value="DS_RBD"/>
    <property type="match status" value="1"/>
</dbReference>
<dbReference type="Proteomes" id="UP000274756">
    <property type="component" value="Unassembled WGS sequence"/>
</dbReference>
<dbReference type="OrthoDB" id="433755at2759"/>
<feature type="compositionally biased region" description="Acidic residues" evidence="3">
    <location>
        <begin position="509"/>
        <end position="519"/>
    </location>
</feature>
<feature type="compositionally biased region" description="Basic and acidic residues" evidence="3">
    <location>
        <begin position="159"/>
        <end position="175"/>
    </location>
</feature>
<dbReference type="Proteomes" id="UP000038040">
    <property type="component" value="Unplaced"/>
</dbReference>
<evidence type="ECO:0000256" key="2">
    <source>
        <dbReference type="SAM" id="Coils"/>
    </source>
</evidence>
<sequence length="547" mass="63429">MEKDGLNYASPVWAVEPSSDLDYGFDVIKNGCIIEKIKFDERNNKSFVVIGRADDSDIKLYHPSVSRYHCIIQYGNNSMDSGDNGWYLYDLASSHKTKLNKKEIEPKIYKRLRVGHLLQFGYSSRIFIFDGPKTDMEKEWECSPTEMQRIARANLLKKNQKDNEKQFNEENKEEGISWGMDFPEDEPLLNLSSNSDFDGGNEKYRNDPVKVLSNYFDREGFEMEFIYSESGTGYNHKWTCSIDLPINRASGGSHISAICSGSKKDAQIKCAMDACRTLDMIGELYKIRNEHKKRTDILAENDYYDSDDDTYLDRTGQIEKNRELRKRRAEETKTGLKEIRETYESLLLKIENIDKKIAELEGKIENFSCVRQQDLKIIHDGDEILEEITEINDDRRDDQKTKTEKSILRQQLVRMKHEKQRLETLAKIAKPVQLPELKRHSDKECPSSSISTVSLNRLLNIRRSKISADDKNKKTSLKRKIDVCEVDFVAENEDDDYDEGNKDFSNIEPQEEENAETIEIDSIRSTNRSDDTKRSAQKQMAYCNESN</sequence>
<dbReference type="InterPro" id="IPR050923">
    <property type="entry name" value="Cell_Proc_Reg/RNA_Proc"/>
</dbReference>
<dbReference type="EMBL" id="UYYG01001151">
    <property type="protein sequence ID" value="VDN55042.1"/>
    <property type="molecule type" value="Genomic_DNA"/>
</dbReference>
<evidence type="ECO:0000313" key="8">
    <source>
        <dbReference type="Proteomes" id="UP000274756"/>
    </source>
</evidence>
<evidence type="ECO:0000256" key="3">
    <source>
        <dbReference type="SAM" id="MobiDB-lite"/>
    </source>
</evidence>
<feature type="region of interest" description="Disordered" evidence="3">
    <location>
        <begin position="492"/>
        <end position="547"/>
    </location>
</feature>
<reference evidence="9" key="1">
    <citation type="submission" date="2017-02" db="UniProtKB">
        <authorList>
            <consortium name="WormBaseParasite"/>
        </authorList>
    </citation>
    <scope>IDENTIFICATION</scope>
</reference>
<evidence type="ECO:0000313" key="6">
    <source>
        <dbReference type="EMBL" id="VDN55042.1"/>
    </source>
</evidence>
<dbReference type="Pfam" id="PF00498">
    <property type="entry name" value="FHA"/>
    <property type="match status" value="1"/>
</dbReference>
<feature type="coiled-coil region" evidence="2">
    <location>
        <begin position="336"/>
        <end position="370"/>
    </location>
</feature>
<keyword evidence="1" id="KW-0694">RNA-binding</keyword>
<name>A0A0N4U1Y8_DRAME</name>
<dbReference type="InterPro" id="IPR014720">
    <property type="entry name" value="dsRBD_dom"/>
</dbReference>
<dbReference type="GO" id="GO:0003723">
    <property type="term" value="F:RNA binding"/>
    <property type="evidence" value="ECO:0007669"/>
    <property type="project" value="UniProtKB-UniRule"/>
</dbReference>
<dbReference type="PROSITE" id="PS50006">
    <property type="entry name" value="FHA_DOMAIN"/>
    <property type="match status" value="1"/>
</dbReference>
<dbReference type="Pfam" id="PF00035">
    <property type="entry name" value="dsrm"/>
    <property type="match status" value="1"/>
</dbReference>
<dbReference type="SUPFAM" id="SSF49879">
    <property type="entry name" value="SMAD/FHA domain"/>
    <property type="match status" value="1"/>
</dbReference>
<feature type="domain" description="FHA" evidence="4">
    <location>
        <begin position="48"/>
        <end position="104"/>
    </location>
</feature>
<evidence type="ECO:0000256" key="1">
    <source>
        <dbReference type="PROSITE-ProRule" id="PRU00266"/>
    </source>
</evidence>
<evidence type="ECO:0000259" key="4">
    <source>
        <dbReference type="PROSITE" id="PS50006"/>
    </source>
</evidence>
<evidence type="ECO:0000313" key="7">
    <source>
        <dbReference type="Proteomes" id="UP000038040"/>
    </source>
</evidence>
<dbReference type="Gene3D" id="3.30.160.20">
    <property type="match status" value="1"/>
</dbReference>
<protein>
    <submittedName>
        <fullName evidence="9">FHA domain-containing protein</fullName>
    </submittedName>
</protein>
<dbReference type="WBParaSite" id="DME_0000065501-mRNA-1">
    <property type="protein sequence ID" value="DME_0000065501-mRNA-1"/>
    <property type="gene ID" value="DME_0000065501"/>
</dbReference>
<organism evidence="7 9">
    <name type="scientific">Dracunculus medinensis</name>
    <name type="common">Guinea worm</name>
    <dbReference type="NCBI Taxonomy" id="318479"/>
    <lineage>
        <taxon>Eukaryota</taxon>
        <taxon>Metazoa</taxon>
        <taxon>Ecdysozoa</taxon>
        <taxon>Nematoda</taxon>
        <taxon>Chromadorea</taxon>
        <taxon>Rhabditida</taxon>
        <taxon>Spirurina</taxon>
        <taxon>Dracunculoidea</taxon>
        <taxon>Dracunculidae</taxon>
        <taxon>Dracunculus</taxon>
    </lineage>
</organism>